<dbReference type="PANTHER" id="PTHR43179">
    <property type="entry name" value="RHAMNOSYLTRANSFERASE WBBL"/>
    <property type="match status" value="1"/>
</dbReference>
<evidence type="ECO:0000313" key="5">
    <source>
        <dbReference type="EMBL" id="HED30435.1"/>
    </source>
</evidence>
<dbReference type="EMBL" id="DSBW01000045">
    <property type="protein sequence ID" value="HED30435.1"/>
    <property type="molecule type" value="Genomic_DNA"/>
</dbReference>
<evidence type="ECO:0000259" key="4">
    <source>
        <dbReference type="Pfam" id="PF00535"/>
    </source>
</evidence>
<gene>
    <name evidence="5" type="ORF">ENN50_01825</name>
</gene>
<keyword evidence="2" id="KW-0328">Glycosyltransferase</keyword>
<dbReference type="Gene3D" id="3.90.550.10">
    <property type="entry name" value="Spore Coat Polysaccharide Biosynthesis Protein SpsA, Chain A"/>
    <property type="match status" value="1"/>
</dbReference>
<reference evidence="5" key="1">
    <citation type="journal article" date="2020" name="mSystems">
        <title>Genome- and Community-Level Interaction Insights into Carbon Utilization and Element Cycling Functions of Hydrothermarchaeota in Hydrothermal Sediment.</title>
        <authorList>
            <person name="Zhou Z."/>
            <person name="Liu Y."/>
            <person name="Xu W."/>
            <person name="Pan J."/>
            <person name="Luo Z.H."/>
            <person name="Li M."/>
        </authorList>
    </citation>
    <scope>NUCLEOTIDE SEQUENCE [LARGE SCALE GENOMIC DNA]</scope>
    <source>
        <strain evidence="5">SpSt-1181</strain>
    </source>
</reference>
<evidence type="ECO:0000256" key="1">
    <source>
        <dbReference type="ARBA" id="ARBA00006739"/>
    </source>
</evidence>
<feature type="domain" description="Glycosyltransferase 2-like" evidence="4">
    <location>
        <begin position="10"/>
        <end position="177"/>
    </location>
</feature>
<protein>
    <submittedName>
        <fullName evidence="5">Glycosyltransferase family 2 protein</fullName>
    </submittedName>
</protein>
<comment type="similarity">
    <text evidence="1">Belongs to the glycosyltransferase 2 family.</text>
</comment>
<dbReference type="SUPFAM" id="SSF53448">
    <property type="entry name" value="Nucleotide-diphospho-sugar transferases"/>
    <property type="match status" value="1"/>
</dbReference>
<comment type="caution">
    <text evidence="5">The sequence shown here is derived from an EMBL/GenBank/DDBJ whole genome shotgun (WGS) entry which is preliminary data.</text>
</comment>
<accession>A0A831SQT0</accession>
<dbReference type="Proteomes" id="UP000886335">
    <property type="component" value="Unassembled WGS sequence"/>
</dbReference>
<organism evidence="5">
    <name type="scientific">Prosthecochloris aestuarii</name>
    <dbReference type="NCBI Taxonomy" id="1102"/>
    <lineage>
        <taxon>Bacteria</taxon>
        <taxon>Pseudomonadati</taxon>
        <taxon>Chlorobiota</taxon>
        <taxon>Chlorobiia</taxon>
        <taxon>Chlorobiales</taxon>
        <taxon>Chlorobiaceae</taxon>
        <taxon>Prosthecochloris</taxon>
    </lineage>
</organism>
<dbReference type="InterPro" id="IPR029044">
    <property type="entry name" value="Nucleotide-diphossugar_trans"/>
</dbReference>
<dbReference type="Pfam" id="PF00535">
    <property type="entry name" value="Glycos_transf_2"/>
    <property type="match status" value="1"/>
</dbReference>
<dbReference type="GO" id="GO:0016757">
    <property type="term" value="F:glycosyltransferase activity"/>
    <property type="evidence" value="ECO:0007669"/>
    <property type="project" value="UniProtKB-KW"/>
</dbReference>
<dbReference type="CDD" id="cd04186">
    <property type="entry name" value="GT_2_like_c"/>
    <property type="match status" value="1"/>
</dbReference>
<keyword evidence="3" id="KW-0808">Transferase</keyword>
<evidence type="ECO:0000256" key="3">
    <source>
        <dbReference type="ARBA" id="ARBA00022679"/>
    </source>
</evidence>
<dbReference type="InterPro" id="IPR001173">
    <property type="entry name" value="Glyco_trans_2-like"/>
</dbReference>
<sequence length="288" mass="31670">MPIECRETLIAVVNWNNASDTIACLRSLEQEPEATVLVVDNGSTDDSVRQIRTACPWAEVLALPENRGYGAACNAAARMASDSGVRYIVFLNNDTVVSQGFSLHLAGVLKSSSITGIAVPRIRYFQYRDYIWYAGGIADITRGIVCHRGIRQRDDGRFDTLSPTGYATGCCMAVRCADFLDAGGFDESFGMYGEDVDFSLRMKNERRGILYVPAAVVFHKVSASSGGEIGIGKLLRKNRSMLRVMMRYGGGRSVLLYCLRLPFVFVSGMVRVKVFYLRQNLPGGRADG</sequence>
<dbReference type="PANTHER" id="PTHR43179:SF12">
    <property type="entry name" value="GALACTOFURANOSYLTRANSFERASE GLFT2"/>
    <property type="match status" value="1"/>
</dbReference>
<name>A0A831SQT0_PROAE</name>
<proteinExistence type="inferred from homology"/>
<dbReference type="AlphaFoldDB" id="A0A831SQT0"/>
<evidence type="ECO:0000256" key="2">
    <source>
        <dbReference type="ARBA" id="ARBA00022676"/>
    </source>
</evidence>